<proteinExistence type="predicted"/>
<name>A0ABD3XMD4_SINWO</name>
<organism evidence="1 2">
    <name type="scientific">Sinanodonta woodiana</name>
    <name type="common">Chinese pond mussel</name>
    <name type="synonym">Anodonta woodiana</name>
    <dbReference type="NCBI Taxonomy" id="1069815"/>
    <lineage>
        <taxon>Eukaryota</taxon>
        <taxon>Metazoa</taxon>
        <taxon>Spiralia</taxon>
        <taxon>Lophotrochozoa</taxon>
        <taxon>Mollusca</taxon>
        <taxon>Bivalvia</taxon>
        <taxon>Autobranchia</taxon>
        <taxon>Heteroconchia</taxon>
        <taxon>Palaeoheterodonta</taxon>
        <taxon>Unionida</taxon>
        <taxon>Unionoidea</taxon>
        <taxon>Unionidae</taxon>
        <taxon>Unioninae</taxon>
        <taxon>Sinanodonta</taxon>
    </lineage>
</organism>
<dbReference type="EMBL" id="JBJQND010000002">
    <property type="protein sequence ID" value="KAL3886135.1"/>
    <property type="molecule type" value="Genomic_DNA"/>
</dbReference>
<dbReference type="AlphaFoldDB" id="A0ABD3XMD4"/>
<accession>A0ABD3XMD4</accession>
<sequence length="77" mass="8834">MPIQPLADLVCHHIEHKHGTKSRTKREVFNTGVFPENPSTIAGVIRIRERLHNYVPRRDSHVYPIVCFGMACLVKDT</sequence>
<evidence type="ECO:0000313" key="1">
    <source>
        <dbReference type="EMBL" id="KAL3886135.1"/>
    </source>
</evidence>
<comment type="caution">
    <text evidence="1">The sequence shown here is derived from an EMBL/GenBank/DDBJ whole genome shotgun (WGS) entry which is preliminary data.</text>
</comment>
<protein>
    <submittedName>
        <fullName evidence="1">Uncharacterized protein</fullName>
    </submittedName>
</protein>
<evidence type="ECO:0000313" key="2">
    <source>
        <dbReference type="Proteomes" id="UP001634394"/>
    </source>
</evidence>
<gene>
    <name evidence="1" type="ORF">ACJMK2_026151</name>
</gene>
<keyword evidence="2" id="KW-1185">Reference proteome</keyword>
<reference evidence="1 2" key="1">
    <citation type="submission" date="2024-11" db="EMBL/GenBank/DDBJ databases">
        <title>Chromosome-level genome assembly of the freshwater bivalve Anodonta woodiana.</title>
        <authorList>
            <person name="Chen X."/>
        </authorList>
    </citation>
    <scope>NUCLEOTIDE SEQUENCE [LARGE SCALE GENOMIC DNA]</scope>
    <source>
        <strain evidence="1">MN2024</strain>
        <tissue evidence="1">Gills</tissue>
    </source>
</reference>
<dbReference type="Proteomes" id="UP001634394">
    <property type="component" value="Unassembled WGS sequence"/>
</dbReference>